<dbReference type="Gene3D" id="3.40.190.10">
    <property type="entry name" value="Periplasmic binding protein-like II"/>
    <property type="match status" value="2"/>
</dbReference>
<keyword evidence="6 10" id="KW-0584">Phenylalanine biosynthesis</keyword>
<dbReference type="PIRSF" id="PIRSF001500">
    <property type="entry name" value="Chor_mut_pdt_Ppr"/>
    <property type="match status" value="1"/>
</dbReference>
<feature type="domain" description="ACT" evidence="12">
    <location>
        <begin position="197"/>
        <end position="274"/>
    </location>
</feature>
<dbReference type="GO" id="GO:0005737">
    <property type="term" value="C:cytoplasm"/>
    <property type="evidence" value="ECO:0007669"/>
    <property type="project" value="TreeGrafter"/>
</dbReference>
<name>A0A7S8CBZ1_9BACI</name>
<evidence type="ECO:0000256" key="8">
    <source>
        <dbReference type="ARBA" id="ARBA00047848"/>
    </source>
</evidence>
<dbReference type="InterPro" id="IPR008242">
    <property type="entry name" value="Chor_mutase/pphenate_deHydtase"/>
</dbReference>
<evidence type="ECO:0000256" key="3">
    <source>
        <dbReference type="ARBA" id="ARBA00021872"/>
    </source>
</evidence>
<dbReference type="CDD" id="cd13633">
    <property type="entry name" value="PBP2_Sa-PDT_like"/>
    <property type="match status" value="1"/>
</dbReference>
<evidence type="ECO:0000259" key="12">
    <source>
        <dbReference type="PROSITE" id="PS51671"/>
    </source>
</evidence>
<evidence type="ECO:0000256" key="10">
    <source>
        <dbReference type="RuleBase" id="RU361254"/>
    </source>
</evidence>
<feature type="domain" description="Prephenate dehydratase" evidence="11">
    <location>
        <begin position="2"/>
        <end position="182"/>
    </location>
</feature>
<dbReference type="NCBIfam" id="NF008865">
    <property type="entry name" value="PRK11898.1"/>
    <property type="match status" value="1"/>
</dbReference>
<dbReference type="Pfam" id="PF00800">
    <property type="entry name" value="PDT"/>
    <property type="match status" value="1"/>
</dbReference>
<dbReference type="InterPro" id="IPR002912">
    <property type="entry name" value="ACT_dom"/>
</dbReference>
<keyword evidence="14" id="KW-1185">Reference proteome</keyword>
<dbReference type="UniPathway" id="UPA00121">
    <property type="reaction ID" value="UER00345"/>
</dbReference>
<dbReference type="PROSITE" id="PS51671">
    <property type="entry name" value="ACT"/>
    <property type="match status" value="1"/>
</dbReference>
<comment type="catalytic activity">
    <reaction evidence="8 10">
        <text>prephenate + H(+) = 3-phenylpyruvate + CO2 + H2O</text>
        <dbReference type="Rhea" id="RHEA:21648"/>
        <dbReference type="ChEBI" id="CHEBI:15377"/>
        <dbReference type="ChEBI" id="CHEBI:15378"/>
        <dbReference type="ChEBI" id="CHEBI:16526"/>
        <dbReference type="ChEBI" id="CHEBI:18005"/>
        <dbReference type="ChEBI" id="CHEBI:29934"/>
        <dbReference type="EC" id="4.2.1.51"/>
    </reaction>
</comment>
<dbReference type="PANTHER" id="PTHR21022">
    <property type="entry name" value="PREPHENATE DEHYDRATASE P PROTEIN"/>
    <property type="match status" value="1"/>
</dbReference>
<evidence type="ECO:0000313" key="13">
    <source>
        <dbReference type="EMBL" id="QPC47036.1"/>
    </source>
</evidence>
<evidence type="ECO:0000256" key="5">
    <source>
        <dbReference type="ARBA" id="ARBA00023141"/>
    </source>
</evidence>
<organism evidence="13 14">
    <name type="scientific">Mangrovibacillus cuniculi</name>
    <dbReference type="NCBI Taxonomy" id="2593652"/>
    <lineage>
        <taxon>Bacteria</taxon>
        <taxon>Bacillati</taxon>
        <taxon>Bacillota</taxon>
        <taxon>Bacilli</taxon>
        <taxon>Bacillales</taxon>
        <taxon>Bacillaceae</taxon>
        <taxon>Mangrovibacillus</taxon>
    </lineage>
</organism>
<reference evidence="13 14" key="1">
    <citation type="submission" date="2019-07" db="EMBL/GenBank/DDBJ databases">
        <title>Genome sequence of 2 isolates from Red Sea Mangroves.</title>
        <authorList>
            <person name="Sefrji F."/>
            <person name="Michoud G."/>
            <person name="Merlino G."/>
            <person name="Daffonchio D."/>
        </authorList>
    </citation>
    <scope>NUCLEOTIDE SEQUENCE [LARGE SCALE GENOMIC DNA]</scope>
    <source>
        <strain evidence="13 14">R1DC41</strain>
    </source>
</reference>
<evidence type="ECO:0000256" key="4">
    <source>
        <dbReference type="ARBA" id="ARBA00022605"/>
    </source>
</evidence>
<keyword evidence="7 10" id="KW-0456">Lyase</keyword>
<dbReference type="Pfam" id="PF01842">
    <property type="entry name" value="ACT"/>
    <property type="match status" value="1"/>
</dbReference>
<dbReference type="KEGG" id="mcui:G8O30_08695"/>
<dbReference type="Gene3D" id="3.30.70.260">
    <property type="match status" value="1"/>
</dbReference>
<dbReference type="SUPFAM" id="SSF55021">
    <property type="entry name" value="ACT-like"/>
    <property type="match status" value="1"/>
</dbReference>
<keyword evidence="4 10" id="KW-0028">Amino-acid biosynthesis</keyword>
<dbReference type="EMBL" id="CP049742">
    <property type="protein sequence ID" value="QPC47036.1"/>
    <property type="molecule type" value="Genomic_DNA"/>
</dbReference>
<evidence type="ECO:0000256" key="6">
    <source>
        <dbReference type="ARBA" id="ARBA00023222"/>
    </source>
</evidence>
<proteinExistence type="predicted"/>
<dbReference type="GO" id="GO:0009094">
    <property type="term" value="P:L-phenylalanine biosynthetic process"/>
    <property type="evidence" value="ECO:0007669"/>
    <property type="project" value="UniProtKB-UniPathway"/>
</dbReference>
<dbReference type="InterPro" id="IPR001086">
    <property type="entry name" value="Preph_deHydtase"/>
</dbReference>
<dbReference type="InterPro" id="IPR045865">
    <property type="entry name" value="ACT-like_dom_sf"/>
</dbReference>
<dbReference type="FunFam" id="3.40.190.10:FF:000064">
    <property type="entry name" value="Prephenate dehydratase"/>
    <property type="match status" value="1"/>
</dbReference>
<dbReference type="SUPFAM" id="SSF53850">
    <property type="entry name" value="Periplasmic binding protein-like II"/>
    <property type="match status" value="1"/>
</dbReference>
<dbReference type="PANTHER" id="PTHR21022:SF19">
    <property type="entry name" value="PREPHENATE DEHYDRATASE-RELATED"/>
    <property type="match status" value="1"/>
</dbReference>
<dbReference type="RefSeq" id="WP_239671706.1">
    <property type="nucleotide sequence ID" value="NZ_CP049742.1"/>
</dbReference>
<comment type="pathway">
    <text evidence="1 10">Amino-acid biosynthesis; L-phenylalanine biosynthesis; phenylpyruvate from prephenate: step 1/1.</text>
</comment>
<evidence type="ECO:0000256" key="9">
    <source>
        <dbReference type="PIRSR" id="PIRSR001500-2"/>
    </source>
</evidence>
<accession>A0A7S8CBZ1</accession>
<dbReference type="AlphaFoldDB" id="A0A7S8CBZ1"/>
<dbReference type="Proteomes" id="UP000593626">
    <property type="component" value="Chromosome"/>
</dbReference>
<evidence type="ECO:0000256" key="1">
    <source>
        <dbReference type="ARBA" id="ARBA00004741"/>
    </source>
</evidence>
<protein>
    <recommendedName>
        <fullName evidence="3 10">Prephenate dehydratase</fullName>
        <shortName evidence="10">PDT</shortName>
        <ecNumber evidence="2 10">4.2.1.51</ecNumber>
    </recommendedName>
</protein>
<dbReference type="InterPro" id="IPR018528">
    <property type="entry name" value="Preph_deHydtase_CS"/>
</dbReference>
<dbReference type="PROSITE" id="PS51171">
    <property type="entry name" value="PREPHENATE_DEHYDR_3"/>
    <property type="match status" value="1"/>
</dbReference>
<evidence type="ECO:0000256" key="2">
    <source>
        <dbReference type="ARBA" id="ARBA00013147"/>
    </source>
</evidence>
<evidence type="ECO:0000256" key="7">
    <source>
        <dbReference type="ARBA" id="ARBA00023239"/>
    </source>
</evidence>
<keyword evidence="5 10" id="KW-0057">Aromatic amino acid biosynthesis</keyword>
<dbReference type="CDD" id="cd04905">
    <property type="entry name" value="ACT_CM-PDT"/>
    <property type="match status" value="1"/>
</dbReference>
<feature type="site" description="Essential for prephenate dehydratase activity" evidence="9">
    <location>
        <position position="175"/>
    </location>
</feature>
<evidence type="ECO:0000313" key="14">
    <source>
        <dbReference type="Proteomes" id="UP000593626"/>
    </source>
</evidence>
<evidence type="ECO:0000259" key="11">
    <source>
        <dbReference type="PROSITE" id="PS51171"/>
    </source>
</evidence>
<sequence>MNIAYLGPNGTFTHEAVSQAFPHAILTPAPTIQMALEWAESAKVDAAFVPLENTLEGTVSMTIDYLFHHSTMTIQAEYTLPIAQHFLLSKKTVQNNTPIVKVVSHSHALAQCHSFLHKEHASAEWIPMSSTAAAAAYVKENEDQPFAAIANKKAAEEYDLVLATENIHDVERNHTRFVLVSHETMTLFENKKKKTTIMVTLPEDRPGGLHSVLSAFAWRKLNLSKIESRPLKTRLGQYFFMIDIEEDWSSLLLRGSVEELEALGCEVKVVGSYHATYLEG</sequence>
<dbReference type="GO" id="GO:0004664">
    <property type="term" value="F:prephenate dehydratase activity"/>
    <property type="evidence" value="ECO:0007669"/>
    <property type="project" value="UniProtKB-UniRule"/>
</dbReference>
<gene>
    <name evidence="10 13" type="primary">pheA</name>
    <name evidence="13" type="ORF">G8O30_08695</name>
</gene>
<dbReference type="EC" id="4.2.1.51" evidence="2 10"/>
<dbReference type="PROSITE" id="PS00858">
    <property type="entry name" value="PREPHENATE_DEHYDR_2"/>
    <property type="match status" value="1"/>
</dbReference>